<comment type="caution">
    <text evidence="1">The sequence shown here is derived from an EMBL/GenBank/DDBJ whole genome shotgun (WGS) entry which is preliminary data.</text>
</comment>
<evidence type="ECO:0000313" key="1">
    <source>
        <dbReference type="EMBL" id="THF55533.1"/>
    </source>
</evidence>
<evidence type="ECO:0000313" key="2">
    <source>
        <dbReference type="Proteomes" id="UP000306441"/>
    </source>
</evidence>
<dbReference type="RefSeq" id="WP_136359571.1">
    <property type="nucleotide sequence ID" value="NZ_SSNY01000011.1"/>
</dbReference>
<accession>A0ABY2Q4B4</accession>
<keyword evidence="2" id="KW-1185">Reference proteome</keyword>
<dbReference type="EMBL" id="SSNY01000011">
    <property type="protein sequence ID" value="THF55533.1"/>
    <property type="molecule type" value="Genomic_DNA"/>
</dbReference>
<organism evidence="1 2">
    <name type="scientific">Ollibium composti</name>
    <dbReference type="NCBI Taxonomy" id="2675109"/>
    <lineage>
        <taxon>Bacteria</taxon>
        <taxon>Pseudomonadati</taxon>
        <taxon>Pseudomonadota</taxon>
        <taxon>Alphaproteobacteria</taxon>
        <taxon>Hyphomicrobiales</taxon>
        <taxon>Phyllobacteriaceae</taxon>
        <taxon>Ollibium</taxon>
    </lineage>
</organism>
<reference evidence="1 2" key="1">
    <citation type="submission" date="2019-04" db="EMBL/GenBank/DDBJ databases">
        <title>Mesorhizobium composti sp. nov., isolated from compost.</title>
        <authorList>
            <person name="Lin S.-Y."/>
            <person name="Hameed A."/>
            <person name="Hsieh Y.-T."/>
            <person name="Young C.-C."/>
        </authorList>
    </citation>
    <scope>NUCLEOTIDE SEQUENCE [LARGE SCALE GENOMIC DNA]</scope>
    <source>
        <strain evidence="1 2">CC-YTH430</strain>
    </source>
</reference>
<name>A0ABY2Q4B4_9HYPH</name>
<gene>
    <name evidence="1" type="ORF">E6C48_18075</name>
</gene>
<proteinExistence type="predicted"/>
<protein>
    <submittedName>
        <fullName evidence="1">Uncharacterized protein</fullName>
    </submittedName>
</protein>
<dbReference type="Proteomes" id="UP000306441">
    <property type="component" value="Unassembled WGS sequence"/>
</dbReference>
<sequence>MRLEDPALIETSKQIDWLMSRSNVSTWLKSALAAARGRDPVELLSDLSILDCVLRSRCNAQVRSALEKSGQDQ</sequence>